<reference evidence="2 3" key="1">
    <citation type="submission" date="2017-08" db="EMBL/GenBank/DDBJ databases">
        <title>Infants hospitalized years apart are colonized by the same room-sourced microbial strains.</title>
        <authorList>
            <person name="Brooks B."/>
            <person name="Olm M.R."/>
            <person name="Firek B.A."/>
            <person name="Baker R."/>
            <person name="Thomas B.C."/>
            <person name="Morowitz M.J."/>
            <person name="Banfield J.F."/>
        </authorList>
    </citation>
    <scope>NUCLEOTIDE SEQUENCE [LARGE SCALE GENOMIC DNA]</scope>
    <source>
        <strain evidence="2">S2_003_000_R2_14</strain>
    </source>
</reference>
<proteinExistence type="predicted"/>
<sequence>MRSLLLSLMVVAAPALADVYESELLLKLCFAHPTYCPEGQADLIATDRVLKAPFGIRLEQGRTTTHDSTAVRLDEAFIVTDRRGIEYRVWVRDSRSHKVRVEAVPVKSQEALIGPTGNFVHGVMEIDGQPSKVDLGRLTLHPSGRYVMKSGSGNFSVRKMIVGFDGAIEHWGAGELSDDGKKLTFQFDRGGLHWTIHFDRDPDDVVPSSFAVR</sequence>
<name>A0A2W5URX2_9BACT</name>
<keyword evidence="1" id="KW-0732">Signal</keyword>
<evidence type="ECO:0000313" key="2">
    <source>
        <dbReference type="EMBL" id="PZR11878.1"/>
    </source>
</evidence>
<organism evidence="2 3">
    <name type="scientific">Archangium gephyra</name>
    <dbReference type="NCBI Taxonomy" id="48"/>
    <lineage>
        <taxon>Bacteria</taxon>
        <taxon>Pseudomonadati</taxon>
        <taxon>Myxococcota</taxon>
        <taxon>Myxococcia</taxon>
        <taxon>Myxococcales</taxon>
        <taxon>Cystobacterineae</taxon>
        <taxon>Archangiaceae</taxon>
        <taxon>Archangium</taxon>
    </lineage>
</organism>
<dbReference type="EMBL" id="QFQP01000013">
    <property type="protein sequence ID" value="PZR11878.1"/>
    <property type="molecule type" value="Genomic_DNA"/>
</dbReference>
<gene>
    <name evidence="2" type="ORF">DI536_16215</name>
</gene>
<dbReference type="Proteomes" id="UP000249061">
    <property type="component" value="Unassembled WGS sequence"/>
</dbReference>
<evidence type="ECO:0000256" key="1">
    <source>
        <dbReference type="SAM" id="SignalP"/>
    </source>
</evidence>
<comment type="caution">
    <text evidence="2">The sequence shown here is derived from an EMBL/GenBank/DDBJ whole genome shotgun (WGS) entry which is preliminary data.</text>
</comment>
<protein>
    <submittedName>
        <fullName evidence="2">Uncharacterized protein</fullName>
    </submittedName>
</protein>
<feature type="chain" id="PRO_5015959232" evidence="1">
    <location>
        <begin position="18"/>
        <end position="213"/>
    </location>
</feature>
<evidence type="ECO:0000313" key="3">
    <source>
        <dbReference type="Proteomes" id="UP000249061"/>
    </source>
</evidence>
<accession>A0A2W5URX2</accession>
<dbReference type="AlphaFoldDB" id="A0A2W5URX2"/>
<feature type="signal peptide" evidence="1">
    <location>
        <begin position="1"/>
        <end position="17"/>
    </location>
</feature>